<dbReference type="CDD" id="cd00878">
    <property type="entry name" value="Arf_Arl"/>
    <property type="match status" value="1"/>
</dbReference>
<dbReference type="InterPro" id="IPR024156">
    <property type="entry name" value="Small_GTPase_ARF"/>
</dbReference>
<dbReference type="GO" id="GO:0005737">
    <property type="term" value="C:cytoplasm"/>
    <property type="evidence" value="ECO:0000318"/>
    <property type="project" value="GO_Central"/>
</dbReference>
<gene>
    <name evidence="7" type="ORF">EHI_189960</name>
</gene>
<reference evidence="7" key="2">
    <citation type="submission" date="2007-03" db="EMBL/GenBank/DDBJ databases">
        <authorList>
            <person name="Lorenzi H."/>
            <person name="Amedeo P."/>
            <person name="Inman J."/>
            <person name="Schobel S."/>
            <person name="Caler E."/>
        </authorList>
    </citation>
    <scope>GENOME REANNOTATION</scope>
    <source>
        <strain evidence="7">HM-1:IMSS</strain>
    </source>
</reference>
<feature type="binding site" evidence="5">
    <location>
        <position position="45"/>
    </location>
    <ligand>
        <name>Mg(2+)</name>
        <dbReference type="ChEBI" id="CHEBI:18420"/>
    </ligand>
</feature>
<dbReference type="GO" id="GO:0046872">
    <property type="term" value="F:metal ion binding"/>
    <property type="evidence" value="ECO:0007669"/>
    <property type="project" value="UniProtKB-KW"/>
</dbReference>
<proteinExistence type="inferred from homology"/>
<keyword evidence="3 4" id="KW-0342">GTP-binding</keyword>
<feature type="binding site" evidence="4">
    <location>
        <begin position="124"/>
        <end position="127"/>
    </location>
    <ligand>
        <name>GTP</name>
        <dbReference type="ChEBI" id="CHEBI:37565"/>
    </ligand>
</feature>
<evidence type="ECO:0000256" key="2">
    <source>
        <dbReference type="ARBA" id="ARBA00022741"/>
    </source>
</evidence>
<dbReference type="Proteomes" id="UP000001926">
    <property type="component" value="Partially assembled WGS sequence"/>
</dbReference>
<keyword evidence="5" id="KW-0460">Magnesium</keyword>
<dbReference type="OMA" id="MANYWTK"/>
<feature type="binding site" evidence="5">
    <location>
        <position position="28"/>
    </location>
    <ligand>
        <name>Mg(2+)</name>
        <dbReference type="ChEBI" id="CHEBI:18420"/>
    </ligand>
</feature>
<dbReference type="SMART" id="SM00177">
    <property type="entry name" value="ARF"/>
    <property type="match status" value="1"/>
</dbReference>
<keyword evidence="8" id="KW-1185">Reference proteome</keyword>
<dbReference type="NCBIfam" id="TIGR00231">
    <property type="entry name" value="small_GTP"/>
    <property type="match status" value="1"/>
</dbReference>
<dbReference type="Pfam" id="PF00025">
    <property type="entry name" value="Arf"/>
    <property type="match status" value="1"/>
</dbReference>
<evidence type="ECO:0000256" key="5">
    <source>
        <dbReference type="PIRSR" id="PIRSR606689-2"/>
    </source>
</evidence>
<evidence type="ECO:0000256" key="1">
    <source>
        <dbReference type="ARBA" id="ARBA00010142"/>
    </source>
</evidence>
<protein>
    <submittedName>
        <fullName evidence="7">ADP-ribosylation factor, putative</fullName>
    </submittedName>
</protein>
<dbReference type="Gene3D" id="3.40.50.300">
    <property type="entry name" value="P-loop containing nucleotide triphosphate hydrolases"/>
    <property type="match status" value="1"/>
</dbReference>
<evidence type="ECO:0000313" key="7">
    <source>
        <dbReference type="EMBL" id="EAL46944.1"/>
    </source>
</evidence>
<dbReference type="OrthoDB" id="24754at2759"/>
<dbReference type="GO" id="GO:0006886">
    <property type="term" value="P:intracellular protein transport"/>
    <property type="evidence" value="ECO:0000318"/>
    <property type="project" value="GO_Central"/>
</dbReference>
<dbReference type="InterPro" id="IPR027417">
    <property type="entry name" value="P-loop_NTPase"/>
</dbReference>
<dbReference type="PRINTS" id="PR00328">
    <property type="entry name" value="SAR1GTPBP"/>
</dbReference>
<name>A0A8U0WPG8_ENTH1</name>
<dbReference type="GO" id="GO:0005886">
    <property type="term" value="C:plasma membrane"/>
    <property type="evidence" value="ECO:0000318"/>
    <property type="project" value="GO_Central"/>
</dbReference>
<comment type="similarity">
    <text evidence="1">Belongs to the small GTPase superfamily. Rho family.</text>
</comment>
<evidence type="ECO:0000256" key="6">
    <source>
        <dbReference type="RuleBase" id="RU003925"/>
    </source>
</evidence>
<dbReference type="GO" id="GO:0003924">
    <property type="term" value="F:GTPase activity"/>
    <property type="evidence" value="ECO:0007669"/>
    <property type="project" value="InterPro"/>
</dbReference>
<dbReference type="SMART" id="SM00178">
    <property type="entry name" value="SAR"/>
    <property type="match status" value="1"/>
</dbReference>
<dbReference type="HOGENOM" id="CLU_040729_9_3_1"/>
<dbReference type="PROSITE" id="PS51417">
    <property type="entry name" value="ARF"/>
    <property type="match status" value="1"/>
</dbReference>
<dbReference type="InterPro" id="IPR005225">
    <property type="entry name" value="Small_GTP-bd"/>
</dbReference>
<evidence type="ECO:0000256" key="3">
    <source>
        <dbReference type="ARBA" id="ARBA00023134"/>
    </source>
</evidence>
<organism evidence="7 8">
    <name type="scientific">Entamoeba histolytica (strain ATCC 30459 / HM-1:IMSS / ABRM)</name>
    <dbReference type="NCBI Taxonomy" id="294381"/>
    <lineage>
        <taxon>Eukaryota</taxon>
        <taxon>Amoebozoa</taxon>
        <taxon>Evosea</taxon>
        <taxon>Archamoebae</taxon>
        <taxon>Mastigamoebida</taxon>
        <taxon>Entamoebidae</taxon>
        <taxon>Entamoeba</taxon>
    </lineage>
</organism>
<dbReference type="KEGG" id="ehi:EHI_189960"/>
<dbReference type="RefSeq" id="XP_652330.1">
    <property type="nucleotide sequence ID" value="XM_647238.1"/>
</dbReference>
<dbReference type="AlphaFoldDB" id="A0A8U0WPG8"/>
<dbReference type="InterPro" id="IPR006689">
    <property type="entry name" value="Small_GTPase_ARF/SAR"/>
</dbReference>
<dbReference type="FunFam" id="3.40.50.300:FF:001343">
    <property type="entry name" value="ADP-ribosylation factor 4"/>
    <property type="match status" value="1"/>
</dbReference>
<reference evidence="7" key="1">
    <citation type="journal article" date="2005" name="Nature">
        <title>The genome of the protist parasite Entamoeba histolytica.</title>
        <authorList>
            <person name="Loftus B."/>
            <person name="Anderson I."/>
            <person name="Davies R."/>
            <person name="Alsmark U.C."/>
            <person name="Samuelson J."/>
            <person name="Amedeo P."/>
            <person name="Roncaglia P."/>
            <person name="Berriman M."/>
            <person name="Hirt R.P."/>
            <person name="Mann B.J."/>
            <person name="Nozaki T."/>
            <person name="Suh B."/>
            <person name="Pop M."/>
            <person name="Duchene M."/>
            <person name="Ackers J."/>
            <person name="Tannich E."/>
            <person name="Leippe M."/>
            <person name="Hofer M."/>
            <person name="Bruchhaus I."/>
            <person name="Willhoeft U."/>
            <person name="Bhattacharya A."/>
            <person name="Chillingworth T."/>
            <person name="Churcher C."/>
            <person name="Hance Z."/>
            <person name="Harris B."/>
            <person name="Harris D."/>
            <person name="Jagels K."/>
            <person name="Moule S."/>
            <person name="Mungall K."/>
            <person name="Ormond D."/>
            <person name="Squares R."/>
            <person name="Whitehead S."/>
            <person name="Quail M.A."/>
            <person name="Rabbinowitsch E."/>
            <person name="Norbertczak H."/>
            <person name="Price C."/>
            <person name="Wang Z."/>
            <person name="Guillen N."/>
            <person name="Gilchrist C."/>
            <person name="Stroup S.E."/>
            <person name="Bhattacharya S."/>
            <person name="Lohia A."/>
            <person name="Foster P.G."/>
            <person name="Sicheritz-Ponten T."/>
            <person name="Weber C."/>
            <person name="Singh U."/>
            <person name="Mukherjee C."/>
            <person name="El-Sayed N.M."/>
            <person name="Petri W.A.Jr."/>
            <person name="Clark C.G."/>
            <person name="Embley T.M."/>
            <person name="Barrell B."/>
            <person name="Fraser C.M."/>
            <person name="Hall N."/>
        </authorList>
    </citation>
    <scope>NUCLEOTIDE SEQUENCE [LARGE SCALE GENOMIC DNA]</scope>
    <source>
        <strain evidence="7">HM-1:IMSS</strain>
    </source>
</reference>
<dbReference type="GO" id="GO:0005525">
    <property type="term" value="F:GTP binding"/>
    <property type="evidence" value="ECO:0000318"/>
    <property type="project" value="GO_Central"/>
</dbReference>
<dbReference type="EMBL" id="DS571315">
    <property type="protein sequence ID" value="EAL46944.1"/>
    <property type="molecule type" value="Genomic_DNA"/>
</dbReference>
<dbReference type="GO" id="GO:0016192">
    <property type="term" value="P:vesicle-mediated transport"/>
    <property type="evidence" value="ECO:0000318"/>
    <property type="project" value="GO_Central"/>
</dbReference>
<keyword evidence="2 4" id="KW-0547">Nucleotide-binding</keyword>
<comment type="similarity">
    <text evidence="6">Belongs to the small GTPase superfamily. Arf family.</text>
</comment>
<evidence type="ECO:0000313" key="8">
    <source>
        <dbReference type="Proteomes" id="UP000001926"/>
    </source>
</evidence>
<feature type="binding site" evidence="4">
    <location>
        <begin position="21"/>
        <end position="28"/>
    </location>
    <ligand>
        <name>GTP</name>
        <dbReference type="ChEBI" id="CHEBI:37565"/>
    </ligand>
</feature>
<dbReference type="GeneID" id="3406643"/>
<sequence length="176" mass="19977">MGNWLSKILSVKKETRILMIGLDAAGKTTILYKLKIGDVVTTIPTIGFNLETIDYKNLHFNVWDIGGQNKLRPLWRYYYSGTNAIIFVVDSNDDSERLDEARVVLFNVLNDDYLKGVPLLIFANKHDLPHAKSVSEIVKGLMLSSIKDREWYCQTSCATNGDGLYEGLDWLSSRLE</sequence>
<dbReference type="SUPFAM" id="SSF52540">
    <property type="entry name" value="P-loop containing nucleoside triphosphate hydrolases"/>
    <property type="match status" value="1"/>
</dbReference>
<evidence type="ECO:0000256" key="4">
    <source>
        <dbReference type="PIRSR" id="PIRSR606689-1"/>
    </source>
</evidence>
<feature type="binding site" evidence="4">
    <location>
        <position position="67"/>
    </location>
    <ligand>
        <name>GTP</name>
        <dbReference type="ChEBI" id="CHEBI:37565"/>
    </ligand>
</feature>
<accession>A0A8U0WPG8</accession>
<keyword evidence="5" id="KW-0479">Metal-binding</keyword>
<dbReference type="PANTHER" id="PTHR11711">
    <property type="entry name" value="ADP RIBOSYLATION FACTOR-RELATED"/>
    <property type="match status" value="1"/>
</dbReference>